<feature type="compositionally biased region" description="Polar residues" evidence="1">
    <location>
        <begin position="115"/>
        <end position="125"/>
    </location>
</feature>
<feature type="compositionally biased region" description="Polar residues" evidence="1">
    <location>
        <begin position="1058"/>
        <end position="1074"/>
    </location>
</feature>
<dbReference type="PANTHER" id="PTHR46992">
    <property type="entry name" value="GYF DOMAIN-CONTAINING PROTEIN"/>
    <property type="match status" value="1"/>
</dbReference>
<evidence type="ECO:0000259" key="2">
    <source>
        <dbReference type="PROSITE" id="PS50829"/>
    </source>
</evidence>
<feature type="domain" description="GYF" evidence="2">
    <location>
        <begin position="435"/>
        <end position="486"/>
    </location>
</feature>
<feature type="compositionally biased region" description="Basic and acidic residues" evidence="1">
    <location>
        <begin position="70"/>
        <end position="113"/>
    </location>
</feature>
<feature type="region of interest" description="Disordered" evidence="1">
    <location>
        <begin position="1046"/>
        <end position="1075"/>
    </location>
</feature>
<feature type="compositionally biased region" description="Basic and acidic residues" evidence="1">
    <location>
        <begin position="126"/>
        <end position="135"/>
    </location>
</feature>
<organism evidence="3 4">
    <name type="scientific">Penstemon smallii</name>
    <dbReference type="NCBI Taxonomy" id="265156"/>
    <lineage>
        <taxon>Eukaryota</taxon>
        <taxon>Viridiplantae</taxon>
        <taxon>Streptophyta</taxon>
        <taxon>Embryophyta</taxon>
        <taxon>Tracheophyta</taxon>
        <taxon>Spermatophyta</taxon>
        <taxon>Magnoliopsida</taxon>
        <taxon>eudicotyledons</taxon>
        <taxon>Gunneridae</taxon>
        <taxon>Pentapetalae</taxon>
        <taxon>asterids</taxon>
        <taxon>lamiids</taxon>
        <taxon>Lamiales</taxon>
        <taxon>Plantaginaceae</taxon>
        <taxon>Cheloneae</taxon>
        <taxon>Penstemon</taxon>
    </lineage>
</organism>
<evidence type="ECO:0000313" key="4">
    <source>
        <dbReference type="Proteomes" id="UP001634393"/>
    </source>
</evidence>
<feature type="region of interest" description="Disordered" evidence="1">
    <location>
        <begin position="1"/>
        <end position="166"/>
    </location>
</feature>
<feature type="region of interest" description="Disordered" evidence="1">
    <location>
        <begin position="1300"/>
        <end position="1325"/>
    </location>
</feature>
<dbReference type="SMART" id="SM00444">
    <property type="entry name" value="GYF"/>
    <property type="match status" value="1"/>
</dbReference>
<comment type="caution">
    <text evidence="3">The sequence shown here is derived from an EMBL/GenBank/DDBJ whole genome shotgun (WGS) entry which is preliminary data.</text>
</comment>
<dbReference type="Proteomes" id="UP001634393">
    <property type="component" value="Unassembled WGS sequence"/>
</dbReference>
<evidence type="ECO:0000313" key="3">
    <source>
        <dbReference type="EMBL" id="KAL3818717.1"/>
    </source>
</evidence>
<dbReference type="PANTHER" id="PTHR46992:SF1">
    <property type="entry name" value="GYF DOMAIN-CONTAINING PROTEIN"/>
    <property type="match status" value="1"/>
</dbReference>
<feature type="compositionally biased region" description="Polar residues" evidence="1">
    <location>
        <begin position="1415"/>
        <end position="1428"/>
    </location>
</feature>
<dbReference type="InterPro" id="IPR035445">
    <property type="entry name" value="GYF-like_dom_sf"/>
</dbReference>
<dbReference type="PROSITE" id="PS50829">
    <property type="entry name" value="GYF"/>
    <property type="match status" value="1"/>
</dbReference>
<feature type="compositionally biased region" description="Basic and acidic residues" evidence="1">
    <location>
        <begin position="1111"/>
        <end position="1122"/>
    </location>
</feature>
<reference evidence="3 4" key="1">
    <citation type="submission" date="2024-12" db="EMBL/GenBank/DDBJ databases">
        <title>The unique morphological basis and parallel evolutionary history of personate flowers in Penstemon.</title>
        <authorList>
            <person name="Depatie T.H."/>
            <person name="Wessinger C.A."/>
        </authorList>
    </citation>
    <scope>NUCLEOTIDE SEQUENCE [LARGE SCALE GENOMIC DNA]</scope>
    <source>
        <strain evidence="3">WTNN_2</strain>
        <tissue evidence="3">Leaf</tissue>
    </source>
</reference>
<sequence>MHQKEVWRSDVPEDKKDWRRIAPEPDSGRRWREEERETGLLGRRDRRKMDRRVENASGREATDNRSLVATDKRHDASGRIPGHETRWSLRWGHDDKEKDPRLEKKADLEKEESQSESQPFGSHSRSIPDSDSRDKWRPRHRMEGNPSGSGSYRAAPGFGSEKGRVDGSNVGFTVGRGRSSVSIVRPPSAGLIGAAQFDNGGNVPGKPNALVETFVYPRGKLLDIYRRQKLDSSLAHIPDNLEEVFPVTQLNVVEPLSFVAPDAEEEAILNDIWKGKITSSGALNPSSRNSRSTNNVAEVRDLEFTNGRQLAFSTNVTLEIPNTGILTEQTDDREGKYDNSEVMNCKELNIGDVQAFSVAEFDASQPKFADFSANKHPLFESVKSATSVDVNTNLPDDSNSLFAMPSSEHYPDGSVQRFGSRANEYQLDKGIPPEELSLFYLDPQGEIQGPFLGMDIISWFEQGFFGADLPVRLEDAPHDVPFQELGDVMPHLKFIHDCDSGNELSSSLEKSDRMEGTLETCLRSGAPGSISSTALDGSSWQLPDLGALPQQHGQSKVSEHQRHLSEHLYSQGEDFQNFSAHGEEIVFPGRPGSSGNAIGKMCRGLGEPAIHSGIQPSLPTELKDFGLTNQRDSKLHPLGLLWSELESTSARNDQTPPFNGSAQDTLVNSVSGRIAPFAAMPDRSRAPESWNDAYGRNALSDSNLYQDAMDGRHSSRMDQEYNRFDLAEKLLPRQLQQQHLQPHNLMSSHNSHFNEVMLEGGLSLNMMQHKQLANQSGQDMEHILALQLQQQRQLQLQEQQFQQQQMLKEQQQSHARQILLEQLLQQSQLRDSAHGQSRIDALRSNSLLEQAILKQQFFNDLQQRSQFPSRHPDPSLEQLIHAKFGQTPHPGHQNDLLELLSRGRHGKIHHLDQQILQQEQLHGRQLPLGLRQRLEMDEERNMGPGWSRDETSQFHRNPAAHRAISAGFGPLDFYSQQIPPGEEHLSHLERNLSLQDRLQHGLYDPGMLPFERSTSMPVGAAGVNVDVLNSLARGQGLEMQDQIARMHPGGQAGGFSSGVHSQYSNHPSVPNQLHGSHLETAEGHWSENNGQLSSDWMESRIKKLHLQNERQKKELEAKKSNEDPSLWMSAGTNDDSSKRLLMELLHQKSGYSSGEQFDVTDGIPHNSRPPLGHYSGTSTANPSFGIHTNQEAEDFSNFTVGSYGSDSGGPPHSRLGEGISSVMEIGGMPCRSKAGERETFLSNIKENSQVSHDNIREINKAAKIRTFSNVEGKKRVLISEDVDNIQGIISEAQGGSVGAASFHHENIGSGDSSLEDAAKDRLPSSSVKGVENILLRRPPVSRAASSQEGLSELTADSMSRGKFLSSGVPSDGGGSTGNLDSSGRKDSQFRRTSSCNDAEVLETTSFSDMLKSNAKKPTSQENTVSAAESSEVGRNNKKKGKKGRQIDPALLGFKVTSNRIMMGEIQRLDD</sequence>
<protein>
    <recommendedName>
        <fullName evidence="2">GYF domain-containing protein</fullName>
    </recommendedName>
</protein>
<dbReference type="Gene3D" id="3.30.1490.40">
    <property type="match status" value="1"/>
</dbReference>
<dbReference type="SUPFAM" id="SSF55277">
    <property type="entry name" value="GYF domain"/>
    <property type="match status" value="1"/>
</dbReference>
<accession>A0ABD3S2Q1</accession>
<gene>
    <name evidence="3" type="ORF">ACJIZ3_004622</name>
</gene>
<keyword evidence="4" id="KW-1185">Reference proteome</keyword>
<feature type="region of interest" description="Disordered" evidence="1">
    <location>
        <begin position="1408"/>
        <end position="1449"/>
    </location>
</feature>
<evidence type="ECO:0000256" key="1">
    <source>
        <dbReference type="SAM" id="MobiDB-lite"/>
    </source>
</evidence>
<proteinExistence type="predicted"/>
<dbReference type="Pfam" id="PF02213">
    <property type="entry name" value="GYF"/>
    <property type="match status" value="1"/>
</dbReference>
<feature type="compositionally biased region" description="Basic and acidic residues" evidence="1">
    <location>
        <begin position="1"/>
        <end position="38"/>
    </location>
</feature>
<name>A0ABD3S2Q1_9LAMI</name>
<feature type="compositionally biased region" description="Polar residues" evidence="1">
    <location>
        <begin position="1343"/>
        <end position="1357"/>
    </location>
</feature>
<dbReference type="EMBL" id="JBJXBP010000007">
    <property type="protein sequence ID" value="KAL3818717.1"/>
    <property type="molecule type" value="Genomic_DNA"/>
</dbReference>
<dbReference type="CDD" id="cd00072">
    <property type="entry name" value="GYF"/>
    <property type="match status" value="1"/>
</dbReference>
<dbReference type="InterPro" id="IPR003169">
    <property type="entry name" value="GYF"/>
</dbReference>
<feature type="region of interest" description="Disordered" evidence="1">
    <location>
        <begin position="1111"/>
        <end position="1133"/>
    </location>
</feature>
<feature type="region of interest" description="Disordered" evidence="1">
    <location>
        <begin position="1338"/>
        <end position="1396"/>
    </location>
</feature>